<dbReference type="FunFam" id="3.40.50.720:FF:000185">
    <property type="entry name" value="peroxisomal multifunctional enzyme type 2"/>
    <property type="match status" value="1"/>
</dbReference>
<organism evidence="14">
    <name type="scientific">Nippostrongylus brasiliensis</name>
    <name type="common">Rat hookworm</name>
    <dbReference type="NCBI Taxonomy" id="27835"/>
    <lineage>
        <taxon>Eukaryota</taxon>
        <taxon>Metazoa</taxon>
        <taxon>Ecdysozoa</taxon>
        <taxon>Nematoda</taxon>
        <taxon>Chromadorea</taxon>
        <taxon>Rhabditida</taxon>
        <taxon>Rhabditina</taxon>
        <taxon>Rhabditomorpha</taxon>
        <taxon>Strongyloidea</taxon>
        <taxon>Heligmosomidae</taxon>
        <taxon>Nippostrongylus</taxon>
    </lineage>
</organism>
<keyword evidence="5" id="KW-0560">Oxidoreductase</keyword>
<sequence>MSLRFDGRVAIVTGAGGGLGRTYALELAKRGCKVVVNDLGGDAHGTSASTSMADKVVKEIRAAGGQAVANYDSVEFGDKIVKTAIDSFGRVDIVINNAGILRDTSLVKMTDLDWDIIFKVHVKGAYSVTKAAWPHMRQQNYGRIIVTSSNAGVYGNFGQTNYAAAKSALIGFSNSLALEGAKHNIVANALIPTAGSRLTQTVLPESLIEALKPEYVTPLAVYLCHESFTESGKVFEAGAGWYGTLKYYRSSGKVIPHATPENLQKNWSCITDMRDAKHFESMRDLMTELFGALSEAQSTENDGSHDKQTSAGSDGFPSNIKCSPLFHEMNEGVKVCGENYIVRSALVKSATFFYVIQSNPSLVSNVKAIILYVITDGTKEIAKFTLDFKSTSPSVYYGDVRNGENPTVTVTVSDADFFEIASGKLNPTKAFMGGKLKVKGNVMLLQKLQAILDKNRKAKL</sequence>
<name>A0A0N4YBR8_NIPBR</name>
<keyword evidence="7" id="KW-0576">Peroxisome</keyword>
<reference evidence="14" key="1">
    <citation type="submission" date="2016-04" db="UniProtKB">
        <authorList>
            <consortium name="WormBaseParasite"/>
        </authorList>
    </citation>
    <scope>IDENTIFICATION</scope>
</reference>
<evidence type="ECO:0000256" key="3">
    <source>
        <dbReference type="ARBA" id="ARBA00006484"/>
    </source>
</evidence>
<dbReference type="PANTHER" id="PTHR45024:SF2">
    <property type="entry name" value="SCP2 DOMAIN-CONTAINING PROTEIN"/>
    <property type="match status" value="1"/>
</dbReference>
<gene>
    <name evidence="12" type="ORF">NBR_LOCUS13936</name>
</gene>
<dbReference type="PRINTS" id="PR00080">
    <property type="entry name" value="SDRFAMILY"/>
</dbReference>
<evidence type="ECO:0000313" key="12">
    <source>
        <dbReference type="EMBL" id="VDL77525.1"/>
    </source>
</evidence>
<dbReference type="Proteomes" id="UP000271162">
    <property type="component" value="Unassembled WGS sequence"/>
</dbReference>
<dbReference type="CDD" id="cd05353">
    <property type="entry name" value="hydroxyacyl-CoA-like_DH_SDR_c-like"/>
    <property type="match status" value="1"/>
</dbReference>
<keyword evidence="4" id="KW-0276">Fatty acid metabolism</keyword>
<keyword evidence="6" id="KW-0443">Lipid metabolism</keyword>
<keyword evidence="13" id="KW-1185">Reference proteome</keyword>
<dbReference type="SUPFAM" id="SSF55718">
    <property type="entry name" value="SCP-like"/>
    <property type="match status" value="1"/>
</dbReference>
<evidence type="ECO:0000256" key="7">
    <source>
        <dbReference type="ARBA" id="ARBA00023140"/>
    </source>
</evidence>
<dbReference type="SMART" id="SM00822">
    <property type="entry name" value="PKS_KR"/>
    <property type="match status" value="1"/>
</dbReference>
<reference evidence="12 13" key="2">
    <citation type="submission" date="2018-11" db="EMBL/GenBank/DDBJ databases">
        <authorList>
            <consortium name="Pathogen Informatics"/>
        </authorList>
    </citation>
    <scope>NUCLEOTIDE SEQUENCE [LARGE SCALE GENOMIC DNA]</scope>
</reference>
<dbReference type="GO" id="GO:0016491">
    <property type="term" value="F:oxidoreductase activity"/>
    <property type="evidence" value="ECO:0007669"/>
    <property type="project" value="UniProtKB-KW"/>
</dbReference>
<dbReference type="InterPro" id="IPR036527">
    <property type="entry name" value="SCP2_sterol-bd_dom_sf"/>
</dbReference>
<dbReference type="InterPro" id="IPR003033">
    <property type="entry name" value="SCP2_sterol-bd_dom"/>
</dbReference>
<dbReference type="GO" id="GO:0005777">
    <property type="term" value="C:peroxisome"/>
    <property type="evidence" value="ECO:0007669"/>
    <property type="project" value="UniProtKB-SubCell"/>
</dbReference>
<comment type="subcellular location">
    <subcellularLocation>
        <location evidence="1">Peroxisome</location>
    </subcellularLocation>
</comment>
<dbReference type="Gene3D" id="3.30.1050.10">
    <property type="entry name" value="SCP2 sterol-binding domain"/>
    <property type="match status" value="1"/>
</dbReference>
<dbReference type="AlphaFoldDB" id="A0A0N4YBR8"/>
<dbReference type="Pfam" id="PF00106">
    <property type="entry name" value="adh_short"/>
    <property type="match status" value="1"/>
</dbReference>
<dbReference type="WBParaSite" id="NBR_0001393501-mRNA-1">
    <property type="protein sequence ID" value="NBR_0001393501-mRNA-1"/>
    <property type="gene ID" value="NBR_0001393501"/>
</dbReference>
<feature type="region of interest" description="Disordered" evidence="10">
    <location>
        <begin position="297"/>
        <end position="316"/>
    </location>
</feature>
<evidence type="ECO:0000256" key="9">
    <source>
        <dbReference type="RuleBase" id="RU000363"/>
    </source>
</evidence>
<protein>
    <recommendedName>
        <fullName evidence="8">Peroxisomal multifunctional enzyme type 2</fullName>
    </recommendedName>
</protein>
<dbReference type="GO" id="GO:0006631">
    <property type="term" value="P:fatty acid metabolic process"/>
    <property type="evidence" value="ECO:0007669"/>
    <property type="project" value="UniProtKB-KW"/>
</dbReference>
<accession>A0A0N4YBR8</accession>
<dbReference type="InterPro" id="IPR036291">
    <property type="entry name" value="NAD(P)-bd_dom_sf"/>
</dbReference>
<dbReference type="EMBL" id="UYSL01021194">
    <property type="protein sequence ID" value="VDL77525.1"/>
    <property type="molecule type" value="Genomic_DNA"/>
</dbReference>
<evidence type="ECO:0000256" key="5">
    <source>
        <dbReference type="ARBA" id="ARBA00023002"/>
    </source>
</evidence>
<dbReference type="InterPro" id="IPR057326">
    <property type="entry name" value="KR_dom"/>
</dbReference>
<dbReference type="PROSITE" id="PS00061">
    <property type="entry name" value="ADH_SHORT"/>
    <property type="match status" value="1"/>
</dbReference>
<dbReference type="Gene3D" id="1.10.287.4290">
    <property type="match status" value="1"/>
</dbReference>
<dbReference type="Pfam" id="PF02036">
    <property type="entry name" value="SCP2"/>
    <property type="match status" value="1"/>
</dbReference>
<dbReference type="PRINTS" id="PR00081">
    <property type="entry name" value="GDHRDH"/>
</dbReference>
<proteinExistence type="inferred from homology"/>
<evidence type="ECO:0000313" key="13">
    <source>
        <dbReference type="Proteomes" id="UP000271162"/>
    </source>
</evidence>
<dbReference type="OMA" id="WYGTIQY"/>
<feature type="domain" description="Ketoreductase" evidence="11">
    <location>
        <begin position="8"/>
        <end position="196"/>
    </location>
</feature>
<dbReference type="InterPro" id="IPR051687">
    <property type="entry name" value="Peroxisomal_Beta-Oxidation"/>
</dbReference>
<evidence type="ECO:0000256" key="1">
    <source>
        <dbReference type="ARBA" id="ARBA00004275"/>
    </source>
</evidence>
<comment type="pathway">
    <text evidence="2">Lipid metabolism; fatty acid beta-oxidation.</text>
</comment>
<evidence type="ECO:0000313" key="14">
    <source>
        <dbReference type="WBParaSite" id="NBR_0001393501-mRNA-1"/>
    </source>
</evidence>
<dbReference type="InterPro" id="IPR020904">
    <property type="entry name" value="Sc_DH/Rdtase_CS"/>
</dbReference>
<evidence type="ECO:0000256" key="6">
    <source>
        <dbReference type="ARBA" id="ARBA00023098"/>
    </source>
</evidence>
<evidence type="ECO:0000256" key="2">
    <source>
        <dbReference type="ARBA" id="ARBA00005005"/>
    </source>
</evidence>
<dbReference type="PANTHER" id="PTHR45024">
    <property type="entry name" value="DEHYDROGENASES, SHORT CHAIN"/>
    <property type="match status" value="1"/>
</dbReference>
<evidence type="ECO:0000256" key="4">
    <source>
        <dbReference type="ARBA" id="ARBA00022832"/>
    </source>
</evidence>
<evidence type="ECO:0000256" key="8">
    <source>
        <dbReference type="ARBA" id="ARBA00073497"/>
    </source>
</evidence>
<dbReference type="Gene3D" id="3.40.50.720">
    <property type="entry name" value="NAD(P)-binding Rossmann-like Domain"/>
    <property type="match status" value="1"/>
</dbReference>
<comment type="similarity">
    <text evidence="3 9">Belongs to the short-chain dehydrogenases/reductases (SDR) family.</text>
</comment>
<dbReference type="InterPro" id="IPR002347">
    <property type="entry name" value="SDR_fam"/>
</dbReference>
<dbReference type="GO" id="GO:0018812">
    <property type="term" value="F:3-hydroxyacyl-CoA dehydratase activity"/>
    <property type="evidence" value="ECO:0007669"/>
    <property type="project" value="UniProtKB-ARBA"/>
</dbReference>
<evidence type="ECO:0000259" key="11">
    <source>
        <dbReference type="SMART" id="SM00822"/>
    </source>
</evidence>
<dbReference type="SUPFAM" id="SSF51735">
    <property type="entry name" value="NAD(P)-binding Rossmann-fold domains"/>
    <property type="match status" value="1"/>
</dbReference>
<evidence type="ECO:0000256" key="10">
    <source>
        <dbReference type="SAM" id="MobiDB-lite"/>
    </source>
</evidence>
<dbReference type="STRING" id="27835.A0A0N4YBR8"/>